<evidence type="ECO:0000259" key="4">
    <source>
        <dbReference type="Pfam" id="PF20990"/>
    </source>
</evidence>
<comment type="caution">
    <text evidence="5">The sequence shown here is derived from an EMBL/GenBank/DDBJ whole genome shotgun (WGS) entry which is preliminary data.</text>
</comment>
<feature type="transmembrane region" description="Helical" evidence="2">
    <location>
        <begin position="423"/>
        <end position="441"/>
    </location>
</feature>
<dbReference type="Pfam" id="PF09972">
    <property type="entry name" value="DUF2207"/>
    <property type="match status" value="1"/>
</dbReference>
<accession>A0ABP7NKS9</accession>
<dbReference type="EMBL" id="BAAAZW010000001">
    <property type="protein sequence ID" value="GAA3948477.1"/>
    <property type="molecule type" value="Genomic_DNA"/>
</dbReference>
<feature type="domain" description="DUF2207" evidence="3">
    <location>
        <begin position="39"/>
        <end position="231"/>
    </location>
</feature>
<evidence type="ECO:0000313" key="5">
    <source>
        <dbReference type="EMBL" id="GAA3948477.1"/>
    </source>
</evidence>
<dbReference type="Pfam" id="PF20990">
    <property type="entry name" value="DUF2207_C"/>
    <property type="match status" value="1"/>
</dbReference>
<keyword evidence="2" id="KW-1133">Transmembrane helix</keyword>
<feature type="region of interest" description="Disordered" evidence="1">
    <location>
        <begin position="581"/>
        <end position="604"/>
    </location>
</feature>
<gene>
    <name evidence="5" type="ORF">GCM10022231_02170</name>
</gene>
<organism evidence="5 6">
    <name type="scientific">Gordonia caeni</name>
    <dbReference type="NCBI Taxonomy" id="1007097"/>
    <lineage>
        <taxon>Bacteria</taxon>
        <taxon>Bacillati</taxon>
        <taxon>Actinomycetota</taxon>
        <taxon>Actinomycetes</taxon>
        <taxon>Mycobacteriales</taxon>
        <taxon>Gordoniaceae</taxon>
        <taxon>Gordonia</taxon>
    </lineage>
</organism>
<evidence type="ECO:0000313" key="6">
    <source>
        <dbReference type="Proteomes" id="UP001418444"/>
    </source>
</evidence>
<feature type="transmembrane region" description="Helical" evidence="2">
    <location>
        <begin position="257"/>
        <end position="279"/>
    </location>
</feature>
<protein>
    <submittedName>
        <fullName evidence="5">DUF2207 domain-containing protein</fullName>
    </submittedName>
</protein>
<dbReference type="InterPro" id="IPR048389">
    <property type="entry name" value="YciQ-like_C"/>
</dbReference>
<feature type="compositionally biased region" description="Gly residues" evidence="1">
    <location>
        <begin position="582"/>
        <end position="604"/>
    </location>
</feature>
<keyword evidence="2" id="KW-0472">Membrane</keyword>
<keyword evidence="2" id="KW-0812">Transmembrane</keyword>
<feature type="transmembrane region" description="Helical" evidence="2">
    <location>
        <begin position="447"/>
        <end position="465"/>
    </location>
</feature>
<evidence type="ECO:0000259" key="3">
    <source>
        <dbReference type="Pfam" id="PF09972"/>
    </source>
</evidence>
<dbReference type="InterPro" id="IPR018702">
    <property type="entry name" value="DUF2207"/>
</dbReference>
<reference evidence="6" key="1">
    <citation type="journal article" date="2019" name="Int. J. Syst. Evol. Microbiol.">
        <title>The Global Catalogue of Microorganisms (GCM) 10K type strain sequencing project: providing services to taxonomists for standard genome sequencing and annotation.</title>
        <authorList>
            <consortium name="The Broad Institute Genomics Platform"/>
            <consortium name="The Broad Institute Genome Sequencing Center for Infectious Disease"/>
            <person name="Wu L."/>
            <person name="Ma J."/>
        </authorList>
    </citation>
    <scope>NUCLEOTIDE SEQUENCE [LARGE SCALE GENOMIC DNA]</scope>
    <source>
        <strain evidence="6">JCM 16923</strain>
    </source>
</reference>
<name>A0ABP7NKS9_9ACTN</name>
<evidence type="ECO:0000256" key="2">
    <source>
        <dbReference type="SAM" id="Phobius"/>
    </source>
</evidence>
<dbReference type="Proteomes" id="UP001418444">
    <property type="component" value="Unassembled WGS sequence"/>
</dbReference>
<sequence>MKRVLLSVAVLILTVFGLFLPALTFSSSSDSVAADPVVVTDYHADVTVHENGTLEATERVTAEFPSGRHGIFRFWDLSDTSNRGVRYPPKDIEITMDGSPVPFEMSWEQQRRYRVAKIGDASRYVSPGSHTYVLKYTVDGVLAPGDSPANRGDTSSWGNDDASRLIWRVVADGWQMSILKTESIIRLPAEPLAFTCATNRGVDCEVTAPDATTRVVTTGRLAPMTGVAVRADLPFPAPERTVLPWSIRFDPVFGRSVPGLITALVLSVLTFAAGLWWTLRSRETPPLRPVMYSPPDDPQAAGAVLGPAQTYYVTYEQMPKRALVATLFHLAEKGAVTLERNGGDWTVHSQATPELLATLDPADRTLLSALGLQTAGARFEANGSVSAGQTLNSAQSSLEGAVKTWGAASGTIVHSGSENLGRVLVVAALAVAAGLLIFGVLPATVWGLPLAAFAIGGAGLWTAGVGTRRTKLGRQVWSRAAGFERLLSTRSNTERLDFSARKELFTDYIPYAIAFDCADAWADKYRYATGQEPPEPVWFGGGFYAGYGIGGFGAGGSAFDSFESSLSSSLSAYSASQSSSGSSGGGFGGGFSGGGGGGGGGGSW</sequence>
<keyword evidence="6" id="KW-1185">Reference proteome</keyword>
<feature type="domain" description="Predicted membrane protein YciQ-like C-terminal" evidence="4">
    <location>
        <begin position="297"/>
        <end position="524"/>
    </location>
</feature>
<dbReference type="RefSeq" id="WP_344779716.1">
    <property type="nucleotide sequence ID" value="NZ_BAAAZW010000001.1"/>
</dbReference>
<proteinExistence type="predicted"/>
<evidence type="ECO:0000256" key="1">
    <source>
        <dbReference type="SAM" id="MobiDB-lite"/>
    </source>
</evidence>